<sequence length="987" mass="113079">MIKIQGLPYLVPFILFLSFGLPGMGQPTLDPDIQQQKPKKYENRILRAEKTGEKKFTTPRRFFQNTYTHYNYVFNAETKLTQVLEAAKLQHIDRYSELLSFYNYSLEATSAQKTELDSVIYKVNAGVFLHDLRSDWMDNLYLAMGQAYLFRNTLDSAYMTFQYMNYAFHPKDPDGYDRVIASNSTEGGNALKVSTTEKRNILDKAFSRPPSRNDALIWLIRTHLERDETGQAATLIQTLRNDPQFPERLHPKLHEMQAYYFYKLKQYDSAAIYLGNALPAAYNKQEAARWEFLMGQLFKKAGSTEQAMDAFEQASNHTLNPVMEVAAQLEIALLSGNSEGRNWKTVVQTLEKMARREKYASYRDLIYYTIGKLEYQNQAYTEAHQHLLKGIRYSLQNPEQKAQTWLLLGDVAFTQKQYQPAKAYYDSVENSLVAEAELPKLEQRKQVLSVVVAQMEIIDRQDSLQALAAMPEAERMEILKKKLRQLKKQQAAVENANAPAGNNFPGFNNAGNQPPADLFASGSSTEFYFYSNSLKSRGFNEFRNKWGNRPNTDNWRRSSSQSNPVFSKEKKGNQQDLPEETDEDTNLDQLLENIPLTPEKLQTSKDSVAQARYLIAVTLQNKLEDYAGAATEYEWLLENYPGGQLEADVLYNLAICYRMLGKQGELSATTKQLNEKFPQSRQAQLARDPLAVQAADSLQSRQATAAYDQIYNQFLSGQFQQAVAAKRAADSLYGPHNWTPQLLYIESIYYIKQQNDSIAITVLEQLKRQFPEHALSEKVNTMIDVLRRRKEIESYLNNLEVERQAEDSTRFQPIPVVKAPETPAPKEIKAAVPVQKTIVAPPKADSTRLKKEAPKLPEKPLFSRHAEQPHFVVIVLTNVDPVYVNETKNAFDRYHREKYYNQPMNVAVTSLSDTVKLVTIRGMANEAAALDYIERAKALAERDIIPWMKKENYYFMPVAEDNLNLLLDSTNLPAYRSFLQQVFPNLK</sequence>
<organism evidence="2 3">
    <name type="scientific">Flavihumibacter fluminis</name>
    <dbReference type="NCBI Taxonomy" id="2909236"/>
    <lineage>
        <taxon>Bacteria</taxon>
        <taxon>Pseudomonadati</taxon>
        <taxon>Bacteroidota</taxon>
        <taxon>Chitinophagia</taxon>
        <taxon>Chitinophagales</taxon>
        <taxon>Chitinophagaceae</taxon>
        <taxon>Flavihumibacter</taxon>
    </lineage>
</organism>
<proteinExistence type="predicted"/>
<protein>
    <submittedName>
        <fullName evidence="2">Tetratricopeptide repeat protein</fullName>
    </submittedName>
</protein>
<dbReference type="InterPro" id="IPR011990">
    <property type="entry name" value="TPR-like_helical_dom_sf"/>
</dbReference>
<reference evidence="2 3" key="1">
    <citation type="submission" date="2022-01" db="EMBL/GenBank/DDBJ databases">
        <title>Flavihumibacter sp. nov., isolated from sediment of a river.</title>
        <authorList>
            <person name="Liu H."/>
        </authorList>
    </citation>
    <scope>NUCLEOTIDE SEQUENCE [LARGE SCALE GENOMIC DNA]</scope>
    <source>
        <strain evidence="2 3">RY-1</strain>
    </source>
</reference>
<evidence type="ECO:0000313" key="3">
    <source>
        <dbReference type="Proteomes" id="UP001200145"/>
    </source>
</evidence>
<dbReference type="RefSeq" id="WP_234864139.1">
    <property type="nucleotide sequence ID" value="NZ_JAKEVY010000001.1"/>
</dbReference>
<keyword evidence="3" id="KW-1185">Reference proteome</keyword>
<dbReference type="Proteomes" id="UP001200145">
    <property type="component" value="Unassembled WGS sequence"/>
</dbReference>
<dbReference type="EMBL" id="JAKEVY010000001">
    <property type="protein sequence ID" value="MCF1713611.1"/>
    <property type="molecule type" value="Genomic_DNA"/>
</dbReference>
<feature type="compositionally biased region" description="Polar residues" evidence="1">
    <location>
        <begin position="549"/>
        <end position="565"/>
    </location>
</feature>
<gene>
    <name evidence="2" type="ORF">L0U88_03085</name>
</gene>
<comment type="caution">
    <text evidence="2">The sequence shown here is derived from an EMBL/GenBank/DDBJ whole genome shotgun (WGS) entry which is preliminary data.</text>
</comment>
<evidence type="ECO:0000256" key="1">
    <source>
        <dbReference type="SAM" id="MobiDB-lite"/>
    </source>
</evidence>
<evidence type="ECO:0000313" key="2">
    <source>
        <dbReference type="EMBL" id="MCF1713611.1"/>
    </source>
</evidence>
<feature type="region of interest" description="Disordered" evidence="1">
    <location>
        <begin position="545"/>
        <end position="583"/>
    </location>
</feature>
<dbReference type="SUPFAM" id="SSF48452">
    <property type="entry name" value="TPR-like"/>
    <property type="match status" value="3"/>
</dbReference>
<accession>A0ABS9BDP3</accession>
<dbReference type="Gene3D" id="1.25.40.10">
    <property type="entry name" value="Tetratricopeptide repeat domain"/>
    <property type="match status" value="4"/>
</dbReference>
<name>A0ABS9BDP3_9BACT</name>